<protein>
    <submittedName>
        <fullName evidence="1">Uncharacterized protein</fullName>
    </submittedName>
</protein>
<organism evidence="1 2">
    <name type="scientific">Penicillium arizonense</name>
    <dbReference type="NCBI Taxonomy" id="1835702"/>
    <lineage>
        <taxon>Eukaryota</taxon>
        <taxon>Fungi</taxon>
        <taxon>Dikarya</taxon>
        <taxon>Ascomycota</taxon>
        <taxon>Pezizomycotina</taxon>
        <taxon>Eurotiomycetes</taxon>
        <taxon>Eurotiomycetidae</taxon>
        <taxon>Eurotiales</taxon>
        <taxon>Aspergillaceae</taxon>
        <taxon>Penicillium</taxon>
    </lineage>
</organism>
<dbReference type="EMBL" id="LXJU01000033">
    <property type="protein sequence ID" value="OGE48038.1"/>
    <property type="molecule type" value="Genomic_DNA"/>
</dbReference>
<accession>A0A1F5L476</accession>
<dbReference type="GeneID" id="34581362"/>
<comment type="caution">
    <text evidence="1">The sequence shown here is derived from an EMBL/GenBank/DDBJ whole genome shotgun (WGS) entry which is preliminary data.</text>
</comment>
<dbReference type="RefSeq" id="XP_022483494.1">
    <property type="nucleotide sequence ID" value="XM_022636628.1"/>
</dbReference>
<proteinExistence type="predicted"/>
<evidence type="ECO:0000313" key="2">
    <source>
        <dbReference type="Proteomes" id="UP000177622"/>
    </source>
</evidence>
<sequence>MVQRRLEQVFAQPPLRERWQHYRHLLRQQKDVLTDKSDLEAFLNGAKQFPALKRVTISPAAHGNLFACTATGG</sequence>
<name>A0A1F5L476_PENAI</name>
<dbReference type="AlphaFoldDB" id="A0A1F5L476"/>
<keyword evidence="2" id="KW-1185">Reference proteome</keyword>
<evidence type="ECO:0000313" key="1">
    <source>
        <dbReference type="EMBL" id="OGE48038.1"/>
    </source>
</evidence>
<gene>
    <name evidence="1" type="ORF">PENARI_c033G03177</name>
</gene>
<reference evidence="1 2" key="1">
    <citation type="journal article" date="2016" name="Sci. Rep.">
        <title>Penicillium arizonense, a new, genome sequenced fungal species, reveals a high chemical diversity in secreted metabolites.</title>
        <authorList>
            <person name="Grijseels S."/>
            <person name="Nielsen J.C."/>
            <person name="Randelovic M."/>
            <person name="Nielsen J."/>
            <person name="Nielsen K.F."/>
            <person name="Workman M."/>
            <person name="Frisvad J.C."/>
        </authorList>
    </citation>
    <scope>NUCLEOTIDE SEQUENCE [LARGE SCALE GENOMIC DNA]</scope>
    <source>
        <strain evidence="1 2">CBS 141311</strain>
    </source>
</reference>
<dbReference type="OrthoDB" id="5422579at2759"/>
<dbReference type="STRING" id="1835702.A0A1F5L476"/>
<dbReference type="Proteomes" id="UP000177622">
    <property type="component" value="Unassembled WGS sequence"/>
</dbReference>